<organism evidence="1 2">
    <name type="scientific">Musa troglodytarum</name>
    <name type="common">fe'i banana</name>
    <dbReference type="NCBI Taxonomy" id="320322"/>
    <lineage>
        <taxon>Eukaryota</taxon>
        <taxon>Viridiplantae</taxon>
        <taxon>Streptophyta</taxon>
        <taxon>Embryophyta</taxon>
        <taxon>Tracheophyta</taxon>
        <taxon>Spermatophyta</taxon>
        <taxon>Magnoliopsida</taxon>
        <taxon>Liliopsida</taxon>
        <taxon>Zingiberales</taxon>
        <taxon>Musaceae</taxon>
        <taxon>Musa</taxon>
    </lineage>
</organism>
<keyword evidence="2" id="KW-1185">Reference proteome</keyword>
<proteinExistence type="predicted"/>
<gene>
    <name evidence="1" type="ORF">MUK42_24770</name>
</gene>
<evidence type="ECO:0000313" key="2">
    <source>
        <dbReference type="Proteomes" id="UP001055439"/>
    </source>
</evidence>
<dbReference type="AlphaFoldDB" id="A0A9E7GT22"/>
<accession>A0A9E7GT22</accession>
<name>A0A9E7GT22_9LILI</name>
<dbReference type="OrthoDB" id="437693at2759"/>
<reference evidence="1" key="1">
    <citation type="submission" date="2022-05" db="EMBL/GenBank/DDBJ databases">
        <title>The Musa troglodytarum L. genome provides insights into the mechanism of non-climacteric behaviour and enrichment of carotenoids.</title>
        <authorList>
            <person name="Wang J."/>
        </authorList>
    </citation>
    <scope>NUCLEOTIDE SEQUENCE</scope>
    <source>
        <tissue evidence="1">Leaf</tissue>
    </source>
</reference>
<dbReference type="EMBL" id="CP097509">
    <property type="protein sequence ID" value="URE20560.1"/>
    <property type="molecule type" value="Genomic_DNA"/>
</dbReference>
<protein>
    <submittedName>
        <fullName evidence="1">Uncharacterized protein</fullName>
    </submittedName>
</protein>
<evidence type="ECO:0000313" key="1">
    <source>
        <dbReference type="EMBL" id="URE20560.1"/>
    </source>
</evidence>
<sequence>MAASFSSAAESLRRDRILSSKLYFDVPSFPKLHCFLTTLFGYSALPISQAGRVYILDMYNAGVYPFDSKAKRCIDLKVELVSGTKIKEYVDKLDEALEAKPSHNFFLCYY</sequence>
<dbReference type="Proteomes" id="UP001055439">
    <property type="component" value="Chromosome 7"/>
</dbReference>